<dbReference type="RefSeq" id="WP_125410951.1">
    <property type="nucleotide sequence ID" value="NZ_RJOA01000002.1"/>
</dbReference>
<dbReference type="Pfam" id="PF07275">
    <property type="entry name" value="ArdA"/>
    <property type="match status" value="1"/>
</dbReference>
<sequence>MELTALIMDTRSKKVKQFSLPADVEYVASEFGYDREDVVFTIQSIEELPALNCEGLTLDSANSIAENVEDVDEDIVLSFIESAGSDPSYLASVAFDDCILYREVDTDRELGEYLVEELGVELSKEKLLQYLDHEKLGRDVRLEEGGSFVDKGYFVSR</sequence>
<evidence type="ECO:0000313" key="1">
    <source>
        <dbReference type="EMBL" id="RSI99881.1"/>
    </source>
</evidence>
<dbReference type="InterPro" id="IPR041893">
    <property type="entry name" value="ArdA_dom3"/>
</dbReference>
<proteinExistence type="predicted"/>
<evidence type="ECO:0000313" key="2">
    <source>
        <dbReference type="Proteomes" id="UP000280535"/>
    </source>
</evidence>
<organism evidence="1 2">
    <name type="scientific">Streptococcus mitis</name>
    <dbReference type="NCBI Taxonomy" id="28037"/>
    <lineage>
        <taxon>Bacteria</taxon>
        <taxon>Bacillati</taxon>
        <taxon>Bacillota</taxon>
        <taxon>Bacilli</taxon>
        <taxon>Lactobacillales</taxon>
        <taxon>Streptococcaceae</taxon>
        <taxon>Streptococcus</taxon>
        <taxon>Streptococcus mitis group</taxon>
    </lineage>
</organism>
<gene>
    <name evidence="1" type="ORF">D8843_01770</name>
</gene>
<name>A0A3R9JSG2_STRMT</name>
<dbReference type="EMBL" id="RJOA01000002">
    <property type="protein sequence ID" value="RSI99881.1"/>
    <property type="molecule type" value="Genomic_DNA"/>
</dbReference>
<dbReference type="AlphaFoldDB" id="A0A3R9JSG2"/>
<dbReference type="Gene3D" id="1.10.10.1190">
    <property type="entry name" value="Antirestriction protein ArdA, domain 3"/>
    <property type="match status" value="1"/>
</dbReference>
<accession>A0A3R9JSG2</accession>
<comment type="caution">
    <text evidence="1">The sequence shown here is derived from an EMBL/GenBank/DDBJ whole genome shotgun (WGS) entry which is preliminary data.</text>
</comment>
<protein>
    <submittedName>
        <fullName evidence="1">Antirestriction protein (ArdA)</fullName>
    </submittedName>
</protein>
<dbReference type="InterPro" id="IPR009899">
    <property type="entry name" value="ArdA"/>
</dbReference>
<reference evidence="1 2" key="1">
    <citation type="submission" date="2018-11" db="EMBL/GenBank/DDBJ databases">
        <title>Species Designations Belie Phenotypic and Genotypic Heterogeneity in Oral Streptococci.</title>
        <authorList>
            <person name="Velsko I."/>
        </authorList>
    </citation>
    <scope>NUCLEOTIDE SEQUENCE [LARGE SCALE GENOMIC DNA]</scope>
    <source>
        <strain evidence="1 2">BCC49</strain>
    </source>
</reference>
<dbReference type="Proteomes" id="UP000280535">
    <property type="component" value="Unassembled WGS sequence"/>
</dbReference>